<keyword evidence="2" id="KW-1185">Reference proteome</keyword>
<evidence type="ECO:0008006" key="3">
    <source>
        <dbReference type="Google" id="ProtNLM"/>
    </source>
</evidence>
<dbReference type="PROSITE" id="PS51257">
    <property type="entry name" value="PROKAR_LIPOPROTEIN"/>
    <property type="match status" value="1"/>
</dbReference>
<reference evidence="1 2" key="1">
    <citation type="submission" date="2024-06" db="EMBL/GenBank/DDBJ databases">
        <authorList>
            <person name="Kaempfer P."/>
            <person name="Viver T."/>
        </authorList>
    </citation>
    <scope>NUCLEOTIDE SEQUENCE [LARGE SCALE GENOMIC DNA]</scope>
    <source>
        <strain evidence="1 2">ST-75</strain>
    </source>
</reference>
<dbReference type="EMBL" id="JBELQB010000015">
    <property type="protein sequence ID" value="MFL9839077.1"/>
    <property type="molecule type" value="Genomic_DNA"/>
</dbReference>
<accession>A0ABW8YHW5</accession>
<evidence type="ECO:0000313" key="1">
    <source>
        <dbReference type="EMBL" id="MFL9839077.1"/>
    </source>
</evidence>
<evidence type="ECO:0000313" key="2">
    <source>
        <dbReference type="Proteomes" id="UP001629059"/>
    </source>
</evidence>
<dbReference type="Proteomes" id="UP001629059">
    <property type="component" value="Unassembled WGS sequence"/>
</dbReference>
<organism evidence="1 2">
    <name type="scientific">Flavobacterium rhizophilum</name>
    <dbReference type="NCBI Taxonomy" id="3163296"/>
    <lineage>
        <taxon>Bacteria</taxon>
        <taxon>Pseudomonadati</taxon>
        <taxon>Bacteroidota</taxon>
        <taxon>Flavobacteriia</taxon>
        <taxon>Flavobacteriales</taxon>
        <taxon>Flavobacteriaceae</taxon>
        <taxon>Flavobacterium</taxon>
    </lineage>
</organism>
<proteinExistence type="predicted"/>
<name>A0ABW8YHW5_9FLAO</name>
<gene>
    <name evidence="1" type="ORF">ABS768_16335</name>
</gene>
<dbReference type="RefSeq" id="WP_408076034.1">
    <property type="nucleotide sequence ID" value="NZ_JBELQB010000015.1"/>
</dbReference>
<protein>
    <recommendedName>
        <fullName evidence="3">Lipoprotein</fullName>
    </recommendedName>
</protein>
<sequence>MKINVFQKFILFTVFGSLMISCTSDDNSTNIQTKTIETQFKSTSSAMIEFETTLKNVSLKVAEIVKSEGYSKDPESYEETLNLAMAPLVVPSRKLITEAKITSEEAPAISTLTDLQTIQTGLLIYTHNTVQNDDPSVLDCVARAFVGLELHEGFWGSFATRRALVTAIGKVASRYLGAIGVALIVYDFTDCMGWI</sequence>
<comment type="caution">
    <text evidence="1">The sequence shown here is derived from an EMBL/GenBank/DDBJ whole genome shotgun (WGS) entry which is preliminary data.</text>
</comment>